<dbReference type="EMBL" id="LCBU01000001">
    <property type="protein sequence ID" value="KKS18799.1"/>
    <property type="molecule type" value="Genomic_DNA"/>
</dbReference>
<dbReference type="PATRIC" id="fig|1618556.3.peg.31"/>
<evidence type="ECO:0000313" key="1">
    <source>
        <dbReference type="EMBL" id="KKS18799.1"/>
    </source>
</evidence>
<organism evidence="1 2">
    <name type="scientific">Candidatus Woesebacteria bacterium GW2011_GWA1_41_7</name>
    <dbReference type="NCBI Taxonomy" id="1618556"/>
    <lineage>
        <taxon>Bacteria</taxon>
        <taxon>Candidatus Woeseibacteriota</taxon>
    </lineage>
</organism>
<protein>
    <submittedName>
        <fullName evidence="1">Uncharacterized protein</fullName>
    </submittedName>
</protein>
<dbReference type="AlphaFoldDB" id="A0A0G0X163"/>
<dbReference type="Gene3D" id="3.60.15.10">
    <property type="entry name" value="Ribonuclease Z/Hydroxyacylglutathione hydrolase-like"/>
    <property type="match status" value="1"/>
</dbReference>
<accession>A0A0G0X163</accession>
<dbReference type="Proteomes" id="UP000033969">
    <property type="component" value="Unassembled WGS sequence"/>
</dbReference>
<comment type="caution">
    <text evidence="1">The sequence shown here is derived from an EMBL/GenBank/DDBJ whole genome shotgun (WGS) entry which is preliminary data.</text>
</comment>
<dbReference type="InterPro" id="IPR036866">
    <property type="entry name" value="RibonucZ/Hydroxyglut_hydro"/>
</dbReference>
<evidence type="ECO:0000313" key="2">
    <source>
        <dbReference type="Proteomes" id="UP000033969"/>
    </source>
</evidence>
<sequence length="69" mass="8139">EIGKNMTVVEYKNDIIVIDAGFQFTDEDHFEVYDKDSNTWQKVNTSDIDISKQPRLRVNYLDVYTDYGK</sequence>
<reference evidence="1 2" key="1">
    <citation type="journal article" date="2015" name="Nature">
        <title>rRNA introns, odd ribosomes, and small enigmatic genomes across a large radiation of phyla.</title>
        <authorList>
            <person name="Brown C.T."/>
            <person name="Hug L.A."/>
            <person name="Thomas B.C."/>
            <person name="Sharon I."/>
            <person name="Castelle C.J."/>
            <person name="Singh A."/>
            <person name="Wilkins M.J."/>
            <person name="Williams K.H."/>
            <person name="Banfield J.F."/>
        </authorList>
    </citation>
    <scope>NUCLEOTIDE SEQUENCE [LARGE SCALE GENOMIC DNA]</scope>
</reference>
<gene>
    <name evidence="1" type="ORF">UU74_C0001G0031</name>
</gene>
<proteinExistence type="predicted"/>
<name>A0A0G0X163_9BACT</name>
<feature type="non-terminal residue" evidence="1">
    <location>
        <position position="1"/>
    </location>
</feature>